<sequence length="115" mass="13670">MAHDHYNQSKYTSDQALYQLDFYLRALELPFSVKDLYRKAYQERLGPHYSDEWLDDLEHDPDVQEGMSEPFTTQTIIETLMQNGHESIVRALLRETRNLGVGFTQAYIIRTNKWR</sequence>
<dbReference type="RefSeq" id="WP_267149836.1">
    <property type="nucleotide sequence ID" value="NZ_JAPMLT010000001.1"/>
</dbReference>
<evidence type="ECO:0000313" key="1">
    <source>
        <dbReference type="EMBL" id="MCX7568594.1"/>
    </source>
</evidence>
<proteinExistence type="predicted"/>
<gene>
    <name evidence="1" type="ORF">OS242_01250</name>
</gene>
<accession>A0ABT3X1M0</accession>
<dbReference type="Proteomes" id="UP001208017">
    <property type="component" value="Unassembled WGS sequence"/>
</dbReference>
<protein>
    <submittedName>
        <fullName evidence="1">Uncharacterized protein</fullName>
    </submittedName>
</protein>
<comment type="caution">
    <text evidence="1">The sequence shown here is derived from an EMBL/GenBank/DDBJ whole genome shotgun (WGS) entry which is preliminary data.</text>
</comment>
<reference evidence="1 2" key="1">
    <citation type="submission" date="2022-11" db="EMBL/GenBank/DDBJ databases">
        <title>Study of microbial diversity in lake waters.</title>
        <authorList>
            <person name="Zhang J."/>
        </authorList>
    </citation>
    <scope>NUCLEOTIDE SEQUENCE [LARGE SCALE GENOMIC DNA]</scope>
    <source>
        <strain evidence="1 2">DT12</strain>
    </source>
</reference>
<evidence type="ECO:0000313" key="2">
    <source>
        <dbReference type="Proteomes" id="UP001208017"/>
    </source>
</evidence>
<name>A0ABT3X1M0_9BACL</name>
<organism evidence="1 2">
    <name type="scientific">Tumebacillus lacus</name>
    <dbReference type="NCBI Taxonomy" id="2995335"/>
    <lineage>
        <taxon>Bacteria</taxon>
        <taxon>Bacillati</taxon>
        <taxon>Bacillota</taxon>
        <taxon>Bacilli</taxon>
        <taxon>Bacillales</taxon>
        <taxon>Alicyclobacillaceae</taxon>
        <taxon>Tumebacillus</taxon>
    </lineage>
</organism>
<dbReference type="EMBL" id="JAPMLT010000001">
    <property type="protein sequence ID" value="MCX7568594.1"/>
    <property type="molecule type" value="Genomic_DNA"/>
</dbReference>
<keyword evidence="2" id="KW-1185">Reference proteome</keyword>